<evidence type="ECO:0000256" key="3">
    <source>
        <dbReference type="ARBA" id="ARBA00023163"/>
    </source>
</evidence>
<organism evidence="6 7">
    <name type="scientific">Vagococcus allomyrinae</name>
    <dbReference type="NCBI Taxonomy" id="2794353"/>
    <lineage>
        <taxon>Bacteria</taxon>
        <taxon>Bacillati</taxon>
        <taxon>Bacillota</taxon>
        <taxon>Bacilli</taxon>
        <taxon>Lactobacillales</taxon>
        <taxon>Enterococcaceae</taxon>
        <taxon>Vagococcus</taxon>
    </lineage>
</organism>
<dbReference type="CDD" id="cd05013">
    <property type="entry name" value="SIS_RpiR"/>
    <property type="match status" value="1"/>
</dbReference>
<dbReference type="GO" id="GO:0097367">
    <property type="term" value="F:carbohydrate derivative binding"/>
    <property type="evidence" value="ECO:0007669"/>
    <property type="project" value="InterPro"/>
</dbReference>
<dbReference type="InterPro" id="IPR035472">
    <property type="entry name" value="RpiR-like_SIS"/>
</dbReference>
<dbReference type="RefSeq" id="WP_209528235.1">
    <property type="nucleotide sequence ID" value="NZ_JAEEGA010000007.1"/>
</dbReference>
<dbReference type="Gene3D" id="3.40.50.10490">
    <property type="entry name" value="Glucose-6-phosphate isomerase like protein, domain 1"/>
    <property type="match status" value="1"/>
</dbReference>
<dbReference type="SUPFAM" id="SSF53697">
    <property type="entry name" value="SIS domain"/>
    <property type="match status" value="1"/>
</dbReference>
<accession>A0A940PE13</accession>
<keyword evidence="7" id="KW-1185">Reference proteome</keyword>
<dbReference type="GO" id="GO:1901135">
    <property type="term" value="P:carbohydrate derivative metabolic process"/>
    <property type="evidence" value="ECO:0007669"/>
    <property type="project" value="InterPro"/>
</dbReference>
<comment type="caution">
    <text evidence="6">The sequence shown here is derived from an EMBL/GenBank/DDBJ whole genome shotgun (WGS) entry which is preliminary data.</text>
</comment>
<evidence type="ECO:0000256" key="1">
    <source>
        <dbReference type="ARBA" id="ARBA00023015"/>
    </source>
</evidence>
<dbReference type="InterPro" id="IPR009057">
    <property type="entry name" value="Homeodomain-like_sf"/>
</dbReference>
<dbReference type="Gene3D" id="1.10.10.10">
    <property type="entry name" value="Winged helix-like DNA-binding domain superfamily/Winged helix DNA-binding domain"/>
    <property type="match status" value="1"/>
</dbReference>
<reference evidence="6" key="1">
    <citation type="submission" date="2020-12" db="EMBL/GenBank/DDBJ databases">
        <title>Vagococcus allomyrinae sp. nov. and Enterococcus lavae sp. nov., isolated from the larvae of Allomyrina dichotoma.</title>
        <authorList>
            <person name="Lee S.D."/>
        </authorList>
    </citation>
    <scope>NUCLEOTIDE SEQUENCE</scope>
    <source>
        <strain evidence="6">BWB3-3</strain>
    </source>
</reference>
<dbReference type="AlphaFoldDB" id="A0A940PE13"/>
<dbReference type="PANTHER" id="PTHR30514:SF1">
    <property type="entry name" value="HTH-TYPE TRANSCRIPTIONAL REGULATOR HEXR-RELATED"/>
    <property type="match status" value="1"/>
</dbReference>
<dbReference type="InterPro" id="IPR000281">
    <property type="entry name" value="HTH_RpiR"/>
</dbReference>
<feature type="domain" description="SIS" evidence="5">
    <location>
        <begin position="105"/>
        <end position="247"/>
    </location>
</feature>
<name>A0A940PE13_9ENTE</name>
<dbReference type="PROSITE" id="PS51071">
    <property type="entry name" value="HTH_RPIR"/>
    <property type="match status" value="1"/>
</dbReference>
<dbReference type="InterPro" id="IPR047640">
    <property type="entry name" value="RpiR-like"/>
</dbReference>
<feature type="domain" description="HTH rpiR-type" evidence="4">
    <location>
        <begin position="1"/>
        <end position="73"/>
    </location>
</feature>
<evidence type="ECO:0000256" key="2">
    <source>
        <dbReference type="ARBA" id="ARBA00023125"/>
    </source>
</evidence>
<evidence type="ECO:0000313" key="6">
    <source>
        <dbReference type="EMBL" id="MBP1041766.1"/>
    </source>
</evidence>
<sequence length="249" mass="27896">MFDLEKVKKLNDLEMIVYQFILENSDQVANSTIRQLSSDCHVSTSTILRFCGKLGFEGFSEFKYALKKEHKIVDTLENYYEAIIHVDSFMKKMSDKSSVQAIDPAVELIAEARHVVFSGIGTSGTLGDYGSRYFANLGINAYSMLDPFSPVPVRGLENTLAIILSVSGETKEMVKQVTDFKKYGAKVLSITNNEFSTVARLADHNLSYYMPEEHSAFFDAAINLTTQVPVIVLLEILAHRVNRKLSITD</sequence>
<dbReference type="InterPro" id="IPR036388">
    <property type="entry name" value="WH-like_DNA-bd_sf"/>
</dbReference>
<dbReference type="Proteomes" id="UP000674938">
    <property type="component" value="Unassembled WGS sequence"/>
</dbReference>
<dbReference type="Pfam" id="PF01380">
    <property type="entry name" value="SIS"/>
    <property type="match status" value="1"/>
</dbReference>
<keyword evidence="2" id="KW-0238">DNA-binding</keyword>
<dbReference type="GO" id="GO:0003700">
    <property type="term" value="F:DNA-binding transcription factor activity"/>
    <property type="evidence" value="ECO:0007669"/>
    <property type="project" value="InterPro"/>
</dbReference>
<dbReference type="SUPFAM" id="SSF46689">
    <property type="entry name" value="Homeodomain-like"/>
    <property type="match status" value="1"/>
</dbReference>
<dbReference type="InterPro" id="IPR046348">
    <property type="entry name" value="SIS_dom_sf"/>
</dbReference>
<dbReference type="GO" id="GO:0003677">
    <property type="term" value="F:DNA binding"/>
    <property type="evidence" value="ECO:0007669"/>
    <property type="project" value="UniProtKB-KW"/>
</dbReference>
<keyword evidence="1" id="KW-0805">Transcription regulation</keyword>
<evidence type="ECO:0000259" key="4">
    <source>
        <dbReference type="PROSITE" id="PS51071"/>
    </source>
</evidence>
<proteinExistence type="predicted"/>
<gene>
    <name evidence="6" type="ORF">I6N95_12175</name>
</gene>
<protein>
    <submittedName>
        <fullName evidence="6">MurR/RpiR family transcriptional regulator</fullName>
    </submittedName>
</protein>
<dbReference type="PANTHER" id="PTHR30514">
    <property type="entry name" value="GLUCOKINASE"/>
    <property type="match status" value="1"/>
</dbReference>
<dbReference type="Pfam" id="PF01418">
    <property type="entry name" value="HTH_6"/>
    <property type="match status" value="1"/>
</dbReference>
<dbReference type="PROSITE" id="PS51464">
    <property type="entry name" value="SIS"/>
    <property type="match status" value="1"/>
</dbReference>
<evidence type="ECO:0000313" key="7">
    <source>
        <dbReference type="Proteomes" id="UP000674938"/>
    </source>
</evidence>
<dbReference type="InterPro" id="IPR001347">
    <property type="entry name" value="SIS_dom"/>
</dbReference>
<keyword evidence="3" id="KW-0804">Transcription</keyword>
<dbReference type="EMBL" id="JAEEGA010000007">
    <property type="protein sequence ID" value="MBP1041766.1"/>
    <property type="molecule type" value="Genomic_DNA"/>
</dbReference>
<evidence type="ECO:0000259" key="5">
    <source>
        <dbReference type="PROSITE" id="PS51464"/>
    </source>
</evidence>